<accession>A0A0K8MBC3</accession>
<protein>
    <submittedName>
        <fullName evidence="1">Uncharacterized protein</fullName>
    </submittedName>
</protein>
<dbReference type="Proteomes" id="UP000036771">
    <property type="component" value="Unassembled WGS sequence"/>
</dbReference>
<proteinExistence type="predicted"/>
<dbReference type="AlphaFoldDB" id="A0A0K8MBC3"/>
<name>A0A0K8MBC3_9PROT</name>
<sequence length="90" mass="10501">MSVRVQEAQSRHSLFLIGNSGYICNWKLRKTGVNKLCMWMKGAPLDAAITKRILEVMVPAQLEIAQEAWKELERRKMDMNQQWLLKEGRV</sequence>
<dbReference type="STRING" id="1629334.Cva_00456"/>
<gene>
    <name evidence="1" type="ORF">Cva_00456</name>
</gene>
<dbReference type="EMBL" id="BBVC01000019">
    <property type="protein sequence ID" value="GAO97816.1"/>
    <property type="molecule type" value="Genomic_DNA"/>
</dbReference>
<evidence type="ECO:0000313" key="2">
    <source>
        <dbReference type="Proteomes" id="UP000036771"/>
    </source>
</evidence>
<organism evidence="1 2">
    <name type="scientific">Caedimonas varicaedens</name>
    <dbReference type="NCBI Taxonomy" id="1629334"/>
    <lineage>
        <taxon>Bacteria</taxon>
        <taxon>Pseudomonadati</taxon>
        <taxon>Pseudomonadota</taxon>
        <taxon>Alphaproteobacteria</taxon>
        <taxon>Holosporales</taxon>
        <taxon>Caedimonadaceae</taxon>
        <taxon>Caedimonas</taxon>
    </lineage>
</organism>
<reference evidence="1 2" key="1">
    <citation type="submission" date="2015-03" db="EMBL/GenBank/DDBJ databases">
        <title>Caedibacter varicaedens, whole genome shotgun sequence.</title>
        <authorList>
            <person name="Suzuki H."/>
            <person name="Dapper A.L."/>
            <person name="Gibson A.K."/>
            <person name="Jackson C."/>
            <person name="Lee H."/>
            <person name="Pejaver V.R."/>
            <person name="Doak T."/>
            <person name="Lynch M."/>
        </authorList>
    </citation>
    <scope>NUCLEOTIDE SEQUENCE [LARGE SCALE GENOMIC DNA]</scope>
</reference>
<comment type="caution">
    <text evidence="1">The sequence shown here is derived from an EMBL/GenBank/DDBJ whole genome shotgun (WGS) entry which is preliminary data.</text>
</comment>
<evidence type="ECO:0000313" key="1">
    <source>
        <dbReference type="EMBL" id="GAO97816.1"/>
    </source>
</evidence>
<keyword evidence="2" id="KW-1185">Reference proteome</keyword>